<name>M1PVF2_9ZZZZ</name>
<dbReference type="EMBL" id="JX684082">
    <property type="protein sequence ID" value="AGF93119.1"/>
    <property type="molecule type" value="Genomic_DNA"/>
</dbReference>
<evidence type="ECO:0000256" key="3">
    <source>
        <dbReference type="ARBA" id="ARBA00022603"/>
    </source>
</evidence>
<dbReference type="GO" id="GO:0006298">
    <property type="term" value="P:mismatch repair"/>
    <property type="evidence" value="ECO:0007669"/>
    <property type="project" value="TreeGrafter"/>
</dbReference>
<evidence type="ECO:0000256" key="4">
    <source>
        <dbReference type="ARBA" id="ARBA00022679"/>
    </source>
</evidence>
<dbReference type="AlphaFoldDB" id="M1PVF2"/>
<comment type="similarity">
    <text evidence="1">Belongs to the N(4)/N(6)-methyltransferase family.</text>
</comment>
<dbReference type="PANTHER" id="PTHR30481">
    <property type="entry name" value="DNA ADENINE METHYLASE"/>
    <property type="match status" value="1"/>
</dbReference>
<evidence type="ECO:0000256" key="6">
    <source>
        <dbReference type="ARBA" id="ARBA00047942"/>
    </source>
</evidence>
<dbReference type="PRINTS" id="PR00505">
    <property type="entry name" value="D12N6MTFRASE"/>
</dbReference>
<keyword evidence="5" id="KW-0949">S-adenosyl-L-methionine</keyword>
<dbReference type="InterPro" id="IPR012263">
    <property type="entry name" value="M_m6A_EcoRV"/>
</dbReference>
<dbReference type="GO" id="GO:1904047">
    <property type="term" value="F:S-adenosyl-L-methionine binding"/>
    <property type="evidence" value="ECO:0007669"/>
    <property type="project" value="TreeGrafter"/>
</dbReference>
<dbReference type="PROSITE" id="PS00092">
    <property type="entry name" value="N6_MTASE"/>
    <property type="match status" value="1"/>
</dbReference>
<evidence type="ECO:0000313" key="7">
    <source>
        <dbReference type="EMBL" id="AGF93119.1"/>
    </source>
</evidence>
<evidence type="ECO:0000256" key="2">
    <source>
        <dbReference type="ARBA" id="ARBA00011900"/>
    </source>
</evidence>
<dbReference type="SUPFAM" id="SSF53335">
    <property type="entry name" value="S-adenosyl-L-methionine-dependent methyltransferases"/>
    <property type="match status" value="1"/>
</dbReference>
<dbReference type="GO" id="GO:0009307">
    <property type="term" value="P:DNA restriction-modification system"/>
    <property type="evidence" value="ECO:0007669"/>
    <property type="project" value="InterPro"/>
</dbReference>
<evidence type="ECO:0000256" key="5">
    <source>
        <dbReference type="ARBA" id="ARBA00022691"/>
    </source>
</evidence>
<protein>
    <recommendedName>
        <fullName evidence="2">site-specific DNA-methyltransferase (adenine-specific)</fullName>
        <ecNumber evidence="2">2.1.1.72</ecNumber>
    </recommendedName>
</protein>
<proteinExistence type="inferred from homology"/>
<gene>
    <name evidence="7" type="ORF">FLSS-17_0027</name>
</gene>
<dbReference type="Pfam" id="PF02086">
    <property type="entry name" value="MethyltransfD12"/>
    <property type="match status" value="1"/>
</dbReference>
<dbReference type="GO" id="GO:0009007">
    <property type="term" value="F:site-specific DNA-methyltransferase (adenine-specific) activity"/>
    <property type="evidence" value="ECO:0007669"/>
    <property type="project" value="UniProtKB-EC"/>
</dbReference>
<dbReference type="InterPro" id="IPR023095">
    <property type="entry name" value="Ade_MeTrfase_dom_2"/>
</dbReference>
<dbReference type="Gene3D" id="3.40.50.150">
    <property type="entry name" value="Vaccinia Virus protein VP39"/>
    <property type="match status" value="1"/>
</dbReference>
<evidence type="ECO:0000256" key="1">
    <source>
        <dbReference type="ARBA" id="ARBA00006594"/>
    </source>
</evidence>
<dbReference type="InterPro" id="IPR002052">
    <property type="entry name" value="DNA_methylase_N6_adenine_CS"/>
</dbReference>
<dbReference type="Gene3D" id="1.10.1020.10">
    <property type="entry name" value="Adenine-specific Methyltransferase, Domain 2"/>
    <property type="match status" value="1"/>
</dbReference>
<dbReference type="PIRSF" id="PIRSF000398">
    <property type="entry name" value="M_m6A_EcoRV"/>
    <property type="match status" value="1"/>
</dbReference>
<dbReference type="GO" id="GO:0043565">
    <property type="term" value="F:sequence-specific DNA binding"/>
    <property type="evidence" value="ECO:0007669"/>
    <property type="project" value="TreeGrafter"/>
</dbReference>
<keyword evidence="4 7" id="KW-0808">Transferase</keyword>
<dbReference type="REBASE" id="60809">
    <property type="entry name" value="M.UorFLSS17ORF27P"/>
</dbReference>
<accession>M1PVF2</accession>
<comment type="catalytic activity">
    <reaction evidence="6">
        <text>a 2'-deoxyadenosine in DNA + S-adenosyl-L-methionine = an N(6)-methyl-2'-deoxyadenosine in DNA + S-adenosyl-L-homocysteine + H(+)</text>
        <dbReference type="Rhea" id="RHEA:15197"/>
        <dbReference type="Rhea" id="RHEA-COMP:12418"/>
        <dbReference type="Rhea" id="RHEA-COMP:12419"/>
        <dbReference type="ChEBI" id="CHEBI:15378"/>
        <dbReference type="ChEBI" id="CHEBI:57856"/>
        <dbReference type="ChEBI" id="CHEBI:59789"/>
        <dbReference type="ChEBI" id="CHEBI:90615"/>
        <dbReference type="ChEBI" id="CHEBI:90616"/>
        <dbReference type="EC" id="2.1.1.72"/>
    </reaction>
</comment>
<dbReference type="PANTHER" id="PTHR30481:SF3">
    <property type="entry name" value="DNA ADENINE METHYLASE"/>
    <property type="match status" value="1"/>
</dbReference>
<dbReference type="InterPro" id="IPR012327">
    <property type="entry name" value="MeTrfase_D12"/>
</dbReference>
<dbReference type="EC" id="2.1.1.72" evidence="2"/>
<keyword evidence="3 7" id="KW-0489">Methyltransferase</keyword>
<dbReference type="NCBIfam" id="TIGR00571">
    <property type="entry name" value="dam"/>
    <property type="match status" value="1"/>
</dbReference>
<dbReference type="InterPro" id="IPR029063">
    <property type="entry name" value="SAM-dependent_MTases_sf"/>
</dbReference>
<sequence>MMSSDFLPKKRSNVLVPPIKMQGIKSKLVNFISESVRWDGEGKWVEPFLGSGVVVFNIQPEEALLGDKNKYVIKFYQKVKSGEIDGAKVRNFLEEHGARLKEEGEDYYYKMRDRFNENGKVLYMLFLNRSCYNGMMRFNLDGEFNTPFCKKPNRFRKAYVTKIVNQVKKVSKVLKHKGDKWKFRVWDWKKTLQEATNNDFIYLDPPYVGRHTGYVGKWNEEDAKMLAHSVQDTPAGFAFSMWLENDYRKNEHIEKFWSNYPTRSFSHYYHVGSTEDLRNSMEEGLIIKEGYQADIEEELENREQKELFSN</sequence>
<reference evidence="7" key="1">
    <citation type="journal article" date="2013" name="Syst. Appl. Microbiol.">
        <title>New insights into the archaeal diversity of a hypersaline microbial mat obtained by a metagenomic approach.</title>
        <authorList>
            <person name="Lopez-Lopez A."/>
            <person name="Richter M."/>
            <person name="Pena A."/>
            <person name="Tamames J."/>
            <person name="Rossello-Mora R."/>
        </authorList>
    </citation>
    <scope>NUCLEOTIDE SEQUENCE</scope>
</reference>
<organism evidence="7">
    <name type="scientific">uncultured organism</name>
    <dbReference type="NCBI Taxonomy" id="155900"/>
    <lineage>
        <taxon>unclassified sequences</taxon>
        <taxon>environmental samples</taxon>
    </lineage>
</organism>
<dbReference type="GO" id="GO:0032259">
    <property type="term" value="P:methylation"/>
    <property type="evidence" value="ECO:0007669"/>
    <property type="project" value="UniProtKB-KW"/>
</dbReference>